<evidence type="ECO:0000313" key="3">
    <source>
        <dbReference type="EMBL" id="KAK4207173.1"/>
    </source>
</evidence>
<feature type="compositionally biased region" description="Polar residues" evidence="1">
    <location>
        <begin position="346"/>
        <end position="358"/>
    </location>
</feature>
<feature type="transmembrane region" description="Helical" evidence="2">
    <location>
        <begin position="171"/>
        <end position="193"/>
    </location>
</feature>
<reference evidence="3" key="2">
    <citation type="submission" date="2023-05" db="EMBL/GenBank/DDBJ databases">
        <authorList>
            <consortium name="Lawrence Berkeley National Laboratory"/>
            <person name="Steindorff A."/>
            <person name="Hensen N."/>
            <person name="Bonometti L."/>
            <person name="Westerberg I."/>
            <person name="Brannstrom I.O."/>
            <person name="Guillou S."/>
            <person name="Cros-Aarteil S."/>
            <person name="Calhoun S."/>
            <person name="Haridas S."/>
            <person name="Kuo A."/>
            <person name="Mondo S."/>
            <person name="Pangilinan J."/>
            <person name="Riley R."/>
            <person name="Labutti K."/>
            <person name="Andreopoulos B."/>
            <person name="Lipzen A."/>
            <person name="Chen C."/>
            <person name="Yanf M."/>
            <person name="Daum C."/>
            <person name="Ng V."/>
            <person name="Clum A."/>
            <person name="Ohm R."/>
            <person name="Martin F."/>
            <person name="Silar P."/>
            <person name="Natvig D."/>
            <person name="Lalanne C."/>
            <person name="Gautier V."/>
            <person name="Ament-Velasquez S.L."/>
            <person name="Kruys A."/>
            <person name="Hutchinson M.I."/>
            <person name="Powell A.J."/>
            <person name="Barry K."/>
            <person name="Miller A.N."/>
            <person name="Grigoriev I.V."/>
            <person name="Debuchy R."/>
            <person name="Gladieux P."/>
            <person name="Thoren M.H."/>
            <person name="Johannesson H."/>
        </authorList>
    </citation>
    <scope>NUCLEOTIDE SEQUENCE</scope>
    <source>
        <strain evidence="3">PSN293</strain>
    </source>
</reference>
<dbReference type="AlphaFoldDB" id="A0AAN7B187"/>
<feature type="transmembrane region" description="Helical" evidence="2">
    <location>
        <begin position="66"/>
        <end position="87"/>
    </location>
</feature>
<evidence type="ECO:0000313" key="4">
    <source>
        <dbReference type="Proteomes" id="UP001301769"/>
    </source>
</evidence>
<keyword evidence="2" id="KW-1133">Transmembrane helix</keyword>
<feature type="region of interest" description="Disordered" evidence="1">
    <location>
        <begin position="345"/>
        <end position="367"/>
    </location>
</feature>
<proteinExistence type="predicted"/>
<keyword evidence="4" id="KW-1185">Reference proteome</keyword>
<accession>A0AAN7B187</accession>
<comment type="caution">
    <text evidence="3">The sequence shown here is derived from an EMBL/GenBank/DDBJ whole genome shotgun (WGS) entry which is preliminary data.</text>
</comment>
<evidence type="ECO:0000256" key="2">
    <source>
        <dbReference type="SAM" id="Phobius"/>
    </source>
</evidence>
<dbReference type="PANTHER" id="PTHR24148:SF64">
    <property type="entry name" value="HETEROKARYON INCOMPATIBILITY DOMAIN-CONTAINING PROTEIN"/>
    <property type="match status" value="1"/>
</dbReference>
<dbReference type="PANTHER" id="PTHR24148">
    <property type="entry name" value="ANKYRIN REPEAT DOMAIN-CONTAINING PROTEIN 39 HOMOLOG-RELATED"/>
    <property type="match status" value="1"/>
</dbReference>
<protein>
    <recommendedName>
        <fullName evidence="5">Heterokaryon incompatibility domain-containing protein</fullName>
    </recommendedName>
</protein>
<dbReference type="Proteomes" id="UP001301769">
    <property type="component" value="Unassembled WGS sequence"/>
</dbReference>
<dbReference type="InterPro" id="IPR052895">
    <property type="entry name" value="HetReg/Transcr_Mod"/>
</dbReference>
<evidence type="ECO:0008006" key="5">
    <source>
        <dbReference type="Google" id="ProtNLM"/>
    </source>
</evidence>
<feature type="transmembrane region" description="Helical" evidence="2">
    <location>
        <begin position="144"/>
        <end position="165"/>
    </location>
</feature>
<reference evidence="3" key="1">
    <citation type="journal article" date="2023" name="Mol. Phylogenet. Evol.">
        <title>Genome-scale phylogeny and comparative genomics of the fungal order Sordariales.</title>
        <authorList>
            <person name="Hensen N."/>
            <person name="Bonometti L."/>
            <person name="Westerberg I."/>
            <person name="Brannstrom I.O."/>
            <person name="Guillou S."/>
            <person name="Cros-Aarteil S."/>
            <person name="Calhoun S."/>
            <person name="Haridas S."/>
            <person name="Kuo A."/>
            <person name="Mondo S."/>
            <person name="Pangilinan J."/>
            <person name="Riley R."/>
            <person name="LaButti K."/>
            <person name="Andreopoulos B."/>
            <person name="Lipzen A."/>
            <person name="Chen C."/>
            <person name="Yan M."/>
            <person name="Daum C."/>
            <person name="Ng V."/>
            <person name="Clum A."/>
            <person name="Steindorff A."/>
            <person name="Ohm R.A."/>
            <person name="Martin F."/>
            <person name="Silar P."/>
            <person name="Natvig D.O."/>
            <person name="Lalanne C."/>
            <person name="Gautier V."/>
            <person name="Ament-Velasquez S.L."/>
            <person name="Kruys A."/>
            <person name="Hutchinson M.I."/>
            <person name="Powell A.J."/>
            <person name="Barry K."/>
            <person name="Miller A.N."/>
            <person name="Grigoriev I.V."/>
            <person name="Debuchy R."/>
            <person name="Gladieux P."/>
            <person name="Hiltunen Thoren M."/>
            <person name="Johannesson H."/>
        </authorList>
    </citation>
    <scope>NUCLEOTIDE SEQUENCE</scope>
    <source>
        <strain evidence="3">PSN293</strain>
    </source>
</reference>
<gene>
    <name evidence="3" type="ORF">QBC37DRAFT_406444</name>
</gene>
<keyword evidence="2" id="KW-0812">Transmembrane</keyword>
<organism evidence="3 4">
    <name type="scientific">Rhypophila decipiens</name>
    <dbReference type="NCBI Taxonomy" id="261697"/>
    <lineage>
        <taxon>Eukaryota</taxon>
        <taxon>Fungi</taxon>
        <taxon>Dikarya</taxon>
        <taxon>Ascomycota</taxon>
        <taxon>Pezizomycotina</taxon>
        <taxon>Sordariomycetes</taxon>
        <taxon>Sordariomycetidae</taxon>
        <taxon>Sordariales</taxon>
        <taxon>Naviculisporaceae</taxon>
        <taxon>Rhypophila</taxon>
    </lineage>
</organism>
<sequence length="367" mass="40932">MPLELVREVDKAVEAMILATRESPYHGPEEQETLYWQADVRIRQLSASPLFLALHVRFVELAGNSATTSCTFLISLFLNISIIPLAIKQIPLTSPSMTSMIQLAAFNNTFQSTARNTGFLVLIDAYCTPIFHYLLDDVSDREQLHYTAIGVLLALTYESTLFLLHATGDSIGAILLPAIGVFVGIQLGLTFLVSRYINYASRGLFGRSNTLSLVGIFMLGSQNTLFQANHLAKRAFAPLSRRPKELRPVSPLQLLREANLHSPYFWLPPGYIRLLRIHKRQALESGIHCQFLVVPLASAPPYEAVSYVWGSPTKDKFIRVNNADLAITNSAHEIIQRRHSFGESELSGSIRSASTSEMSMKRPNKCR</sequence>
<keyword evidence="2" id="KW-0472">Membrane</keyword>
<name>A0AAN7B187_9PEZI</name>
<evidence type="ECO:0000256" key="1">
    <source>
        <dbReference type="SAM" id="MobiDB-lite"/>
    </source>
</evidence>
<dbReference type="EMBL" id="MU858314">
    <property type="protein sequence ID" value="KAK4207173.1"/>
    <property type="molecule type" value="Genomic_DNA"/>
</dbReference>